<comment type="caution">
    <text evidence="3">The sequence shown here is derived from an EMBL/GenBank/DDBJ whole genome shotgun (WGS) entry which is preliminary data.</text>
</comment>
<dbReference type="EMBL" id="JPVP01000057">
    <property type="protein sequence ID" value="KGR83841.1"/>
    <property type="molecule type" value="Genomic_DNA"/>
</dbReference>
<dbReference type="InterPro" id="IPR001375">
    <property type="entry name" value="Peptidase_S9_cat"/>
</dbReference>
<dbReference type="AlphaFoldDB" id="A0A0A3IGF9"/>
<dbReference type="Gene3D" id="3.40.50.1820">
    <property type="entry name" value="alpha/beta hydrolase"/>
    <property type="match status" value="1"/>
</dbReference>
<feature type="domain" description="Peptidase S9 prolyl oligopeptidase catalytic" evidence="2">
    <location>
        <begin position="90"/>
        <end position="236"/>
    </location>
</feature>
<dbReference type="GO" id="GO:0006508">
    <property type="term" value="P:proteolysis"/>
    <property type="evidence" value="ECO:0007669"/>
    <property type="project" value="InterPro"/>
</dbReference>
<organism evidence="3 4">
    <name type="scientific">Lysinibacillus odysseyi 34hs-1 = NBRC 100172</name>
    <dbReference type="NCBI Taxonomy" id="1220589"/>
    <lineage>
        <taxon>Bacteria</taxon>
        <taxon>Bacillati</taxon>
        <taxon>Bacillota</taxon>
        <taxon>Bacilli</taxon>
        <taxon>Bacillales</taxon>
        <taxon>Bacillaceae</taxon>
        <taxon>Lysinibacillus</taxon>
    </lineage>
</organism>
<dbReference type="PANTHER" id="PTHR22946">
    <property type="entry name" value="DIENELACTONE HYDROLASE DOMAIN-CONTAINING PROTEIN-RELATED"/>
    <property type="match status" value="1"/>
</dbReference>
<keyword evidence="1" id="KW-0378">Hydrolase</keyword>
<dbReference type="Pfam" id="PF00326">
    <property type="entry name" value="Peptidase_S9"/>
    <property type="match status" value="1"/>
</dbReference>
<dbReference type="PANTHER" id="PTHR22946:SF9">
    <property type="entry name" value="POLYKETIDE TRANSFERASE AF380"/>
    <property type="match status" value="1"/>
</dbReference>
<name>A0A0A3IGF9_9BACI</name>
<dbReference type="Proteomes" id="UP000030437">
    <property type="component" value="Unassembled WGS sequence"/>
</dbReference>
<accession>A0A0A3IGF9</accession>
<dbReference type="RefSeq" id="WP_036156109.1">
    <property type="nucleotide sequence ID" value="NZ_BCVX01000002.1"/>
</dbReference>
<evidence type="ECO:0000313" key="3">
    <source>
        <dbReference type="EMBL" id="KGR83841.1"/>
    </source>
</evidence>
<protein>
    <submittedName>
        <fullName evidence="3">Esterase</fullName>
    </submittedName>
</protein>
<dbReference type="STRING" id="1220589.CD32_14160"/>
<dbReference type="GO" id="GO:0008236">
    <property type="term" value="F:serine-type peptidase activity"/>
    <property type="evidence" value="ECO:0007669"/>
    <property type="project" value="InterPro"/>
</dbReference>
<dbReference type="SUPFAM" id="SSF53474">
    <property type="entry name" value="alpha/beta-Hydrolases"/>
    <property type="match status" value="1"/>
</dbReference>
<gene>
    <name evidence="3" type="ORF">CD32_14160</name>
</gene>
<dbReference type="OrthoDB" id="31158at2"/>
<dbReference type="InterPro" id="IPR050261">
    <property type="entry name" value="FrsA_esterase"/>
</dbReference>
<sequence length="250" mass="28455">MIVQKEKWEGIPLLHVYNERMQEDAPIVIFLHGFMSAKEHNLHYAYNLVEKGVRVILPDAFMHGERSENLSESQMNSIFWRIIVKNIKEVQSLYDTLRGKGFIGKVGISGTSMGGITTAGCLKAYDWIEAAGILMGVVSYTEMAQYQLRQMKELGVDLQLTEEQTHAILESLQPFDLVERPEIFEKVPVMFWHGKKDPVVPFHMTFPFYEELVQQGDKLKVKYIADDKAGHAVSRSGVLAVTTWLAEHLA</sequence>
<dbReference type="eggNOG" id="COG1073">
    <property type="taxonomic scope" value="Bacteria"/>
</dbReference>
<reference evidence="3 4" key="1">
    <citation type="submission" date="2014-02" db="EMBL/GenBank/DDBJ databases">
        <title>Draft genome sequence of Lysinibacillus odysseyi NBRC 100172.</title>
        <authorList>
            <person name="Zhang F."/>
            <person name="Wang G."/>
            <person name="Zhang L."/>
        </authorList>
    </citation>
    <scope>NUCLEOTIDE SEQUENCE [LARGE SCALE GENOMIC DNA]</scope>
    <source>
        <strain evidence="3 4">NBRC 100172</strain>
    </source>
</reference>
<evidence type="ECO:0000256" key="1">
    <source>
        <dbReference type="ARBA" id="ARBA00022801"/>
    </source>
</evidence>
<dbReference type="InterPro" id="IPR029058">
    <property type="entry name" value="AB_hydrolase_fold"/>
</dbReference>
<evidence type="ECO:0000313" key="4">
    <source>
        <dbReference type="Proteomes" id="UP000030437"/>
    </source>
</evidence>
<dbReference type="GO" id="GO:0052689">
    <property type="term" value="F:carboxylic ester hydrolase activity"/>
    <property type="evidence" value="ECO:0007669"/>
    <property type="project" value="UniProtKB-ARBA"/>
</dbReference>
<keyword evidence="4" id="KW-1185">Reference proteome</keyword>
<proteinExistence type="predicted"/>
<evidence type="ECO:0000259" key="2">
    <source>
        <dbReference type="Pfam" id="PF00326"/>
    </source>
</evidence>